<proteinExistence type="predicted"/>
<reference evidence="2 3" key="1">
    <citation type="submission" date="2024-01" db="EMBL/GenBank/DDBJ databases">
        <title>The complete chloroplast genome sequence of Lithospermum erythrorhizon: insights into the phylogenetic relationship among Boraginaceae species and the maternal lineages of purple gromwells.</title>
        <authorList>
            <person name="Okada T."/>
            <person name="Watanabe K."/>
        </authorList>
    </citation>
    <scope>NUCLEOTIDE SEQUENCE [LARGE SCALE GENOMIC DNA]</scope>
</reference>
<sequence length="74" mass="8681">MGKQKSHSNGVLERCQNHLVSRISAMEEERIPANTAVEAMAMKRLWRAGIGPSGIGRRRRKRRRRRWRVVELKM</sequence>
<accession>A0AAV3S055</accession>
<feature type="compositionally biased region" description="Basic residues" evidence="1">
    <location>
        <begin position="56"/>
        <end position="67"/>
    </location>
</feature>
<gene>
    <name evidence="2" type="ORF">LIER_33230</name>
</gene>
<organism evidence="2 3">
    <name type="scientific">Lithospermum erythrorhizon</name>
    <name type="common">Purple gromwell</name>
    <name type="synonym">Lithospermum officinale var. erythrorhizon</name>
    <dbReference type="NCBI Taxonomy" id="34254"/>
    <lineage>
        <taxon>Eukaryota</taxon>
        <taxon>Viridiplantae</taxon>
        <taxon>Streptophyta</taxon>
        <taxon>Embryophyta</taxon>
        <taxon>Tracheophyta</taxon>
        <taxon>Spermatophyta</taxon>
        <taxon>Magnoliopsida</taxon>
        <taxon>eudicotyledons</taxon>
        <taxon>Gunneridae</taxon>
        <taxon>Pentapetalae</taxon>
        <taxon>asterids</taxon>
        <taxon>lamiids</taxon>
        <taxon>Boraginales</taxon>
        <taxon>Boraginaceae</taxon>
        <taxon>Boraginoideae</taxon>
        <taxon>Lithospermeae</taxon>
        <taxon>Lithospermum</taxon>
    </lineage>
</organism>
<keyword evidence="3" id="KW-1185">Reference proteome</keyword>
<dbReference type="AlphaFoldDB" id="A0AAV3S055"/>
<evidence type="ECO:0000313" key="2">
    <source>
        <dbReference type="EMBL" id="GAA0185942.1"/>
    </source>
</evidence>
<feature type="region of interest" description="Disordered" evidence="1">
    <location>
        <begin position="50"/>
        <end position="74"/>
    </location>
</feature>
<evidence type="ECO:0000256" key="1">
    <source>
        <dbReference type="SAM" id="MobiDB-lite"/>
    </source>
</evidence>
<dbReference type="EMBL" id="BAABME010013228">
    <property type="protein sequence ID" value="GAA0185942.1"/>
    <property type="molecule type" value="Genomic_DNA"/>
</dbReference>
<protein>
    <submittedName>
        <fullName evidence="2">Uncharacterized protein</fullName>
    </submittedName>
</protein>
<comment type="caution">
    <text evidence="2">The sequence shown here is derived from an EMBL/GenBank/DDBJ whole genome shotgun (WGS) entry which is preliminary data.</text>
</comment>
<name>A0AAV3S055_LITER</name>
<evidence type="ECO:0000313" key="3">
    <source>
        <dbReference type="Proteomes" id="UP001454036"/>
    </source>
</evidence>
<dbReference type="Proteomes" id="UP001454036">
    <property type="component" value="Unassembled WGS sequence"/>
</dbReference>